<dbReference type="InterPro" id="IPR022385">
    <property type="entry name" value="Rhs_assc_core"/>
</dbReference>
<accession>A0A448E0G0</accession>
<dbReference type="RefSeq" id="WP_172604510.1">
    <property type="nucleotide sequence ID" value="NZ_LR134318.1"/>
</dbReference>
<dbReference type="Proteomes" id="UP000281909">
    <property type="component" value="Chromosome"/>
</dbReference>
<evidence type="ECO:0000313" key="3">
    <source>
        <dbReference type="Proteomes" id="UP000281909"/>
    </source>
</evidence>
<sequence length="854" mass="94679">MEHDLAGRSVAQRDPRLPSPCLVTTYSLLDQPLRTDSVDAGMRLSLPGLAGQTVQRWDERDAVWLMTYDRLMRVLSVTNTAIPQDDELFEYADASADAGNNLRGRHQRLTDPSGCAEVHSYSLAGHPQRETRTFHDNKSFTSQRTYGPLGAVVALADAGQHQQTMFYDQAGQLKATRLTLRDRIEDWWVLLNAQYNAAGQLVLQEIGNGVSVHWHYDPANSRLVRQWAHKGNEPPIQDFEYTYDPVGMITRIFDAAVKPVFFANQRCDGTRTFTYDSIYQLSSATGCSAAAQSKTAARPQSCDPRDLRNYRQTYEYDDGGNLTRIIHVREGASHTRHIFIDPHSNRGVLHESDDPPPDFSRLFDPHGNLLERLPGQPLRWNSRDQLQSVEMISRSDGQEDAEHCWYSQGVRVCKRHDHYGRNARHFHQVRYLPGLEISCKDNGEELHAITVMTGAGTVRCLYWQSDPANVGSTQLRYGLNDHLNSCLIELDQRAQMISCEQFFPFGATAAFTLRSDIEVDYKIIRYSGKELDRSGLYYYGERYYAPWLGRWTQPDRHGIADGLNLYCMTGNNPINFIDQQGATKVPAQTSIAMPTPGSSRRPSSSTAGAPDPVTDPQANPPGHLPPQPEQTWRERVKSAALTAVNSRVGIALLPVGTSSPANAAVVSAILTASAQLALHASLFNPIWSPPGTWDPNSGGALPPVDVTQNANRVFNLATVGVTLAATVGGMILGPVVGGLVDELRGTKLKADKDKRAGAALDTTEQLIAKLQLKENPTRKALDALHDQILEAEELAGITWRSMGMLEKISRMRPMDDSGSSRRSSTSFIGAQTSAFRRDDPSRTRTLRSCTGRKS</sequence>
<feature type="compositionally biased region" description="Pro residues" evidence="1">
    <location>
        <begin position="618"/>
        <end position="628"/>
    </location>
</feature>
<name>A0A448E0G0_PSEFL</name>
<organism evidence="2 3">
    <name type="scientific">Pseudomonas fluorescens</name>
    <dbReference type="NCBI Taxonomy" id="294"/>
    <lineage>
        <taxon>Bacteria</taxon>
        <taxon>Pseudomonadati</taxon>
        <taxon>Pseudomonadota</taxon>
        <taxon>Gammaproteobacteria</taxon>
        <taxon>Pseudomonadales</taxon>
        <taxon>Pseudomonadaceae</taxon>
        <taxon>Pseudomonas</taxon>
    </lineage>
</organism>
<dbReference type="NCBIfam" id="TIGR01643">
    <property type="entry name" value="YD_repeat_2x"/>
    <property type="match status" value="1"/>
</dbReference>
<dbReference type="PANTHER" id="PTHR32305:SF15">
    <property type="entry name" value="PROTEIN RHSA-RELATED"/>
    <property type="match status" value="1"/>
</dbReference>
<dbReference type="EMBL" id="LR134318">
    <property type="protein sequence ID" value="VEF12575.1"/>
    <property type="molecule type" value="Genomic_DNA"/>
</dbReference>
<dbReference type="AlphaFoldDB" id="A0A448E0G0"/>
<dbReference type="InterPro" id="IPR050708">
    <property type="entry name" value="T6SS_VgrG/RHS"/>
</dbReference>
<protein>
    <submittedName>
        <fullName evidence="2">Insecticidal toxin protein</fullName>
    </submittedName>
</protein>
<gene>
    <name evidence="2" type="ORF">NCTC9428_04233</name>
</gene>
<evidence type="ECO:0000313" key="2">
    <source>
        <dbReference type="EMBL" id="VEF12575.1"/>
    </source>
</evidence>
<proteinExistence type="predicted"/>
<dbReference type="InterPro" id="IPR006530">
    <property type="entry name" value="YD"/>
</dbReference>
<dbReference type="Gene3D" id="2.180.10.10">
    <property type="entry name" value="RHS repeat-associated core"/>
    <property type="match status" value="1"/>
</dbReference>
<feature type="region of interest" description="Disordered" evidence="1">
    <location>
        <begin position="585"/>
        <end position="633"/>
    </location>
</feature>
<dbReference type="PANTHER" id="PTHR32305">
    <property type="match status" value="1"/>
</dbReference>
<reference evidence="2 3" key="1">
    <citation type="submission" date="2018-12" db="EMBL/GenBank/DDBJ databases">
        <authorList>
            <consortium name="Pathogen Informatics"/>
        </authorList>
    </citation>
    <scope>NUCLEOTIDE SEQUENCE [LARGE SCALE GENOMIC DNA]</scope>
    <source>
        <strain evidence="2 3">NCTC9428</strain>
    </source>
</reference>
<feature type="region of interest" description="Disordered" evidence="1">
    <location>
        <begin position="812"/>
        <end position="854"/>
    </location>
</feature>
<feature type="compositionally biased region" description="Low complexity" evidence="1">
    <location>
        <begin position="594"/>
        <end position="610"/>
    </location>
</feature>
<evidence type="ECO:0000256" key="1">
    <source>
        <dbReference type="SAM" id="MobiDB-lite"/>
    </source>
</evidence>
<dbReference type="NCBIfam" id="TIGR03696">
    <property type="entry name" value="Rhs_assc_core"/>
    <property type="match status" value="1"/>
</dbReference>